<organism evidence="2 3">
    <name type="scientific">Salix koriyanagi</name>
    <dbReference type="NCBI Taxonomy" id="2511006"/>
    <lineage>
        <taxon>Eukaryota</taxon>
        <taxon>Viridiplantae</taxon>
        <taxon>Streptophyta</taxon>
        <taxon>Embryophyta</taxon>
        <taxon>Tracheophyta</taxon>
        <taxon>Spermatophyta</taxon>
        <taxon>Magnoliopsida</taxon>
        <taxon>eudicotyledons</taxon>
        <taxon>Gunneridae</taxon>
        <taxon>Pentapetalae</taxon>
        <taxon>rosids</taxon>
        <taxon>fabids</taxon>
        <taxon>Malpighiales</taxon>
        <taxon>Salicaceae</taxon>
        <taxon>Saliceae</taxon>
        <taxon>Salix</taxon>
    </lineage>
</organism>
<name>A0A9Q0SEY8_9ROSI</name>
<evidence type="ECO:0000256" key="1">
    <source>
        <dbReference type="ARBA" id="ARBA00004141"/>
    </source>
</evidence>
<evidence type="ECO:0000313" key="3">
    <source>
        <dbReference type="Proteomes" id="UP001151752"/>
    </source>
</evidence>
<feature type="non-terminal residue" evidence="2">
    <location>
        <position position="361"/>
    </location>
</feature>
<dbReference type="EMBL" id="JAPFFM010000324">
    <property type="protein sequence ID" value="KAJ6674345.1"/>
    <property type="molecule type" value="Genomic_DNA"/>
</dbReference>
<accession>A0A9Q0SEY8</accession>
<protein>
    <submittedName>
        <fullName evidence="2">PROTEIN TIC 214-RELATED</fullName>
    </submittedName>
</protein>
<evidence type="ECO:0000313" key="2">
    <source>
        <dbReference type="EMBL" id="KAJ6674345.1"/>
    </source>
</evidence>
<comment type="subcellular location">
    <subcellularLocation>
        <location evidence="1">Membrane</location>
        <topology evidence="1">Multi-pass membrane protein</topology>
    </subcellularLocation>
</comment>
<dbReference type="GO" id="GO:0016020">
    <property type="term" value="C:membrane"/>
    <property type="evidence" value="ECO:0007669"/>
    <property type="project" value="UniProtKB-SubCell"/>
</dbReference>
<comment type="caution">
    <text evidence="2">The sequence shown here is derived from an EMBL/GenBank/DDBJ whole genome shotgun (WGS) entry which is preliminary data.</text>
</comment>
<keyword evidence="3" id="KW-1185">Reference proteome</keyword>
<reference evidence="2" key="1">
    <citation type="submission" date="2022-11" db="EMBL/GenBank/DDBJ databases">
        <authorList>
            <person name="Hyden B.L."/>
            <person name="Feng K."/>
            <person name="Yates T."/>
            <person name="Jawdy S."/>
            <person name="Smart L.B."/>
            <person name="Muchero W."/>
        </authorList>
    </citation>
    <scope>NUCLEOTIDE SEQUENCE</scope>
    <source>
        <tissue evidence="2">Shoot tip</tissue>
    </source>
</reference>
<dbReference type="AlphaFoldDB" id="A0A9Q0SEY8"/>
<dbReference type="InterPro" id="IPR008896">
    <property type="entry name" value="TIC214"/>
</dbReference>
<sequence length="361" mass="43223">MSQYFFSTCRSDGKERISFTYPPSLSTFLEMIQRKMSLFTTEKLSSDELYNHWNYNNEQKKKNLSNEFINRVEVLDKGFRVLNILEKKTRLCNDETKKEYLPKIYDPFLSGLYRGKVHFFFSPSIINEISIKNYIEMLWINKIYLILLISNYQEFEPKMDEEDRIRILKFVFNAIIVDSKNKKITKKSTEIKKEISKQIPRWSYKLIDDLEQQEGENEENAAEDHEIRSRKAKRVVIFTDNQENPDSNTYNNSKTKDTTNFDQTGEVALIRYSQQSDFRRDIIKGSMRTQRRKIAILKLFQANLHSPLFLDRIEKFLFFAFDTSELMKIMFINWMRKKSEFTISDSTYTEEKTKESDKKEK</sequence>
<dbReference type="Proteomes" id="UP001151752">
    <property type="component" value="Unassembled WGS sequence"/>
</dbReference>
<reference evidence="2" key="2">
    <citation type="journal article" date="2023" name="Int. J. Mol. Sci.">
        <title>De Novo Assembly and Annotation of 11 Diverse Shrub Willow (Salix) Genomes Reveals Novel Gene Organization in Sex-Linked Regions.</title>
        <authorList>
            <person name="Hyden B."/>
            <person name="Feng K."/>
            <person name="Yates T.B."/>
            <person name="Jawdy S."/>
            <person name="Cereghino C."/>
            <person name="Smart L.B."/>
            <person name="Muchero W."/>
        </authorList>
    </citation>
    <scope>NUCLEOTIDE SEQUENCE</scope>
    <source>
        <tissue evidence="2">Shoot tip</tissue>
    </source>
</reference>
<gene>
    <name evidence="2" type="ORF">OIU74_023044</name>
</gene>
<proteinExistence type="predicted"/>
<dbReference type="Pfam" id="PF05758">
    <property type="entry name" value="Ycf1"/>
    <property type="match status" value="1"/>
</dbReference>